<dbReference type="GO" id="GO:0009847">
    <property type="term" value="P:spore germination"/>
    <property type="evidence" value="ECO:0007669"/>
    <property type="project" value="InterPro"/>
</dbReference>
<keyword evidence="6 8" id="KW-1133">Transmembrane helix</keyword>
<comment type="caution">
    <text evidence="9">The sequence shown here is derived from an EMBL/GenBank/DDBJ whole genome shotgun (WGS) entry which is preliminary data.</text>
</comment>
<dbReference type="Proteomes" id="UP000188597">
    <property type="component" value="Unassembled WGS sequence"/>
</dbReference>
<reference evidence="9 10" key="1">
    <citation type="submission" date="2016-11" db="EMBL/GenBank/DDBJ databases">
        <authorList>
            <person name="Jaros S."/>
            <person name="Januszkiewicz K."/>
            <person name="Wedrychowicz H."/>
        </authorList>
    </citation>
    <scope>NUCLEOTIDE SEQUENCE [LARGE SCALE GENOMIC DNA]</scope>
    <source>
        <strain evidence="9 10">Con a/3</strain>
    </source>
</reference>
<gene>
    <name evidence="9" type="ORF">UN64_10640</name>
</gene>
<dbReference type="Pfam" id="PF03845">
    <property type="entry name" value="Spore_permease"/>
    <property type="match status" value="1"/>
</dbReference>
<evidence type="ECO:0000313" key="9">
    <source>
        <dbReference type="EMBL" id="OOE12527.1"/>
    </source>
</evidence>
<dbReference type="AlphaFoldDB" id="A0A1V3G8C8"/>
<comment type="subcellular location">
    <subcellularLocation>
        <location evidence="1">Membrane</location>
        <topology evidence="1">Multi-pass membrane protein</topology>
    </subcellularLocation>
</comment>
<evidence type="ECO:0000313" key="10">
    <source>
        <dbReference type="Proteomes" id="UP000188597"/>
    </source>
</evidence>
<evidence type="ECO:0000256" key="8">
    <source>
        <dbReference type="SAM" id="Phobius"/>
    </source>
</evidence>
<feature type="transmembrane region" description="Helical" evidence="8">
    <location>
        <begin position="208"/>
        <end position="230"/>
    </location>
</feature>
<evidence type="ECO:0000256" key="6">
    <source>
        <dbReference type="ARBA" id="ARBA00022989"/>
    </source>
</evidence>
<feature type="transmembrane region" description="Helical" evidence="8">
    <location>
        <begin position="75"/>
        <end position="96"/>
    </location>
</feature>
<feature type="transmembrane region" description="Helical" evidence="8">
    <location>
        <begin position="102"/>
        <end position="123"/>
    </location>
</feature>
<evidence type="ECO:0000256" key="4">
    <source>
        <dbReference type="ARBA" id="ARBA00022544"/>
    </source>
</evidence>
<feature type="transmembrane region" description="Helical" evidence="8">
    <location>
        <begin position="35"/>
        <end position="54"/>
    </location>
</feature>
<feature type="transmembrane region" description="Helical" evidence="8">
    <location>
        <begin position="326"/>
        <end position="349"/>
    </location>
</feature>
<feature type="transmembrane region" description="Helical" evidence="8">
    <location>
        <begin position="176"/>
        <end position="196"/>
    </location>
</feature>
<evidence type="ECO:0000256" key="2">
    <source>
        <dbReference type="ARBA" id="ARBA00007998"/>
    </source>
</evidence>
<proteinExistence type="inferred from homology"/>
<sequence length="359" mass="41569">MTRLLQIGITFIIINLSFGYLIYPDLIYKLTHTAHWELVMCHALFQLFLIWIFMKGLSYFPQKDVVDIYLKIGRWLAFLFFIPFVINLIMIVAFNIRVHTEVIISIFLPRTPIWAILILLFFISAYTATKGIGTILRCSVFISILVIPLVVFNIFSSSVNFDLHNVSQVMDLPIHSWLDIKFFYLLGLSPFLFLGFMTSETNLTFRKLIVPWISVTLFFLSVVYIPLFIFGQETVVRLTNPFVEAMDSVDISWFSFNRQTVFFGVSLVGLVIFANAVILWMVGQVAKKISEWRVIKPSHWIIGASVLSFMFALIVPNKTLIEKYFLWSIGAQTVFMVITPFIIFIYGYLSERDVLGYEE</sequence>
<dbReference type="RefSeq" id="WP_171978867.1">
    <property type="nucleotide sequence ID" value="NZ_MQMF01000002.1"/>
</dbReference>
<dbReference type="PANTHER" id="PTHR34975">
    <property type="entry name" value="SPORE GERMINATION PROTEIN A2"/>
    <property type="match status" value="1"/>
</dbReference>
<keyword evidence="7 8" id="KW-0472">Membrane</keyword>
<dbReference type="PANTHER" id="PTHR34975:SF2">
    <property type="entry name" value="SPORE GERMINATION PROTEIN A2"/>
    <property type="match status" value="1"/>
</dbReference>
<comment type="similarity">
    <text evidence="2">Belongs to the amino acid-polyamine-organocation (APC) superfamily. Spore germination protein (SGP) (TC 2.A.3.9) family.</text>
</comment>
<evidence type="ECO:0000256" key="3">
    <source>
        <dbReference type="ARBA" id="ARBA00022448"/>
    </source>
</evidence>
<keyword evidence="4" id="KW-0309">Germination</keyword>
<evidence type="ECO:0000256" key="7">
    <source>
        <dbReference type="ARBA" id="ARBA00023136"/>
    </source>
</evidence>
<dbReference type="GO" id="GO:0016020">
    <property type="term" value="C:membrane"/>
    <property type="evidence" value="ECO:0007669"/>
    <property type="project" value="UniProtKB-SubCell"/>
</dbReference>
<protein>
    <submittedName>
        <fullName evidence="9">Uncharacterized protein</fullName>
    </submittedName>
</protein>
<dbReference type="EMBL" id="MQMF01000002">
    <property type="protein sequence ID" value="OOE12527.1"/>
    <property type="molecule type" value="Genomic_DNA"/>
</dbReference>
<evidence type="ECO:0000256" key="1">
    <source>
        <dbReference type="ARBA" id="ARBA00004141"/>
    </source>
</evidence>
<feature type="transmembrane region" description="Helical" evidence="8">
    <location>
        <begin position="294"/>
        <end position="314"/>
    </location>
</feature>
<feature type="transmembrane region" description="Helical" evidence="8">
    <location>
        <begin position="135"/>
        <end position="156"/>
    </location>
</feature>
<accession>A0A1V3G8C8</accession>
<feature type="transmembrane region" description="Helical" evidence="8">
    <location>
        <begin position="7"/>
        <end position="23"/>
    </location>
</feature>
<dbReference type="InterPro" id="IPR004761">
    <property type="entry name" value="Spore_GerAB"/>
</dbReference>
<keyword evidence="5 8" id="KW-0812">Transmembrane</keyword>
<keyword evidence="3" id="KW-0813">Transport</keyword>
<organism evidence="9 10">
    <name type="scientific">Fictibacillus arsenicus</name>
    <dbReference type="NCBI Taxonomy" id="255247"/>
    <lineage>
        <taxon>Bacteria</taxon>
        <taxon>Bacillati</taxon>
        <taxon>Bacillota</taxon>
        <taxon>Bacilli</taxon>
        <taxon>Bacillales</taxon>
        <taxon>Fictibacillaceae</taxon>
        <taxon>Fictibacillus</taxon>
    </lineage>
</organism>
<name>A0A1V3G8C8_9BACL</name>
<evidence type="ECO:0000256" key="5">
    <source>
        <dbReference type="ARBA" id="ARBA00022692"/>
    </source>
</evidence>
<feature type="transmembrane region" description="Helical" evidence="8">
    <location>
        <begin position="261"/>
        <end position="282"/>
    </location>
</feature>